<evidence type="ECO:0000313" key="2">
    <source>
        <dbReference type="Proteomes" id="UP000024635"/>
    </source>
</evidence>
<sequence length="159" mass="18581">MVLYLFAPITHRCKLKFELLNSSLEELKTPITQNNDTNFSMKFYSGQAYMDKNCRHKCVRTRRCGMDHRYLKIVIDAISTDKYSHFPLRAIKENGAGLSMEFGSFPIIDKSWSYGDHFDLTDLLVYFNQNRTIMKELVPWISADWMNNSIARLAVNLHC</sequence>
<reference evidence="2" key="1">
    <citation type="journal article" date="2015" name="Nat. Genet.">
        <title>The genome and transcriptome of the zoonotic hookworm Ancylostoma ceylanicum identify infection-specific gene families.</title>
        <authorList>
            <person name="Schwarz E.M."/>
            <person name="Hu Y."/>
            <person name="Antoshechkin I."/>
            <person name="Miller M.M."/>
            <person name="Sternberg P.W."/>
            <person name="Aroian R.V."/>
        </authorList>
    </citation>
    <scope>NUCLEOTIDE SEQUENCE</scope>
    <source>
        <strain evidence="2">HY135</strain>
    </source>
</reference>
<name>A0A016UZA9_9BILA</name>
<proteinExistence type="predicted"/>
<evidence type="ECO:0000313" key="1">
    <source>
        <dbReference type="EMBL" id="EYC20102.1"/>
    </source>
</evidence>
<protein>
    <submittedName>
        <fullName evidence="1">Uncharacterized protein</fullName>
    </submittedName>
</protein>
<dbReference type="AlphaFoldDB" id="A0A016UZA9"/>
<keyword evidence="2" id="KW-1185">Reference proteome</keyword>
<accession>A0A016UZA9</accession>
<dbReference type="OrthoDB" id="5894546at2759"/>
<organism evidence="1 2">
    <name type="scientific">Ancylostoma ceylanicum</name>
    <dbReference type="NCBI Taxonomy" id="53326"/>
    <lineage>
        <taxon>Eukaryota</taxon>
        <taxon>Metazoa</taxon>
        <taxon>Ecdysozoa</taxon>
        <taxon>Nematoda</taxon>
        <taxon>Chromadorea</taxon>
        <taxon>Rhabditida</taxon>
        <taxon>Rhabditina</taxon>
        <taxon>Rhabditomorpha</taxon>
        <taxon>Strongyloidea</taxon>
        <taxon>Ancylostomatidae</taxon>
        <taxon>Ancylostomatinae</taxon>
        <taxon>Ancylostoma</taxon>
    </lineage>
</organism>
<dbReference type="EMBL" id="JARK01001359">
    <property type="protein sequence ID" value="EYC20102.1"/>
    <property type="molecule type" value="Genomic_DNA"/>
</dbReference>
<comment type="caution">
    <text evidence="1">The sequence shown here is derived from an EMBL/GenBank/DDBJ whole genome shotgun (WGS) entry which is preliminary data.</text>
</comment>
<gene>
    <name evidence="1" type="primary">Acey_s0023.g872</name>
    <name evidence="1" type="ORF">Y032_0023g872</name>
</gene>
<dbReference type="Proteomes" id="UP000024635">
    <property type="component" value="Unassembled WGS sequence"/>
</dbReference>